<dbReference type="GO" id="GO:0006893">
    <property type="term" value="P:Golgi to plasma membrane transport"/>
    <property type="evidence" value="ECO:0000318"/>
    <property type="project" value="GO_Central"/>
</dbReference>
<dbReference type="GO" id="GO:0000145">
    <property type="term" value="C:exocyst"/>
    <property type="evidence" value="ECO:0000318"/>
    <property type="project" value="GO_Central"/>
</dbReference>
<keyword evidence="3" id="KW-0268">Exocytosis</keyword>
<dbReference type="RefSeq" id="XP_073390013.1">
    <property type="nucleotide sequence ID" value="XM_073533912.1"/>
</dbReference>
<accession>A0A2K1L8G0</accession>
<dbReference type="RefSeq" id="XP_024358938.1">
    <property type="nucleotide sequence ID" value="XM_024503170.2"/>
</dbReference>
<keyword evidence="4" id="KW-0175">Coiled coil</keyword>
<feature type="domain" description="Exocyst complex component Sec3 PIP2-binding N-terminal" evidence="5">
    <location>
        <begin position="43"/>
        <end position="142"/>
    </location>
</feature>
<protein>
    <recommendedName>
        <fullName evidence="5">Exocyst complex component Sec3 PIP2-binding N-terminal domain-containing protein</fullName>
    </recommendedName>
</protein>
<dbReference type="Pfam" id="PF09763">
    <property type="entry name" value="Sec3_CC"/>
    <property type="match status" value="1"/>
</dbReference>
<dbReference type="EnsemblPlants" id="Pp3c1_15530V3.2">
    <property type="protein sequence ID" value="Pp3c1_15530V3.2"/>
    <property type="gene ID" value="Pp3c1_15530"/>
</dbReference>
<evidence type="ECO:0000259" key="5">
    <source>
        <dbReference type="SMART" id="SM01313"/>
    </source>
</evidence>
<dbReference type="EnsemblPlants" id="Pp3c1_15530V3.1">
    <property type="protein sequence ID" value="Pp3c1_15530V3.1"/>
    <property type="gene ID" value="Pp3c1_15530"/>
</dbReference>
<dbReference type="Gramene" id="Pp3c1_15530V3.1">
    <property type="protein sequence ID" value="Pp3c1_15530V3.1"/>
    <property type="gene ID" value="Pp3c1_15530"/>
</dbReference>
<evidence type="ECO:0000313" key="6">
    <source>
        <dbReference type="EMBL" id="PNR62284.1"/>
    </source>
</evidence>
<keyword evidence="2" id="KW-0813">Transport</keyword>
<dbReference type="RefSeq" id="XP_024359175.1">
    <property type="nucleotide sequence ID" value="XM_024503407.2"/>
</dbReference>
<comment type="similarity">
    <text evidence="1">Belongs to the SEC3 family.</text>
</comment>
<dbReference type="EnsemblPlants" id="Pp3c1_15530V3.8">
    <property type="protein sequence ID" value="Pp3c1_15530V3.8"/>
    <property type="gene ID" value="Pp3c1_15530"/>
</dbReference>
<dbReference type="AlphaFoldDB" id="A0A2K1L8G0"/>
<dbReference type="RefSeq" id="XP_024359322.1">
    <property type="nucleotide sequence ID" value="XM_024503554.2"/>
</dbReference>
<dbReference type="GO" id="GO:0005546">
    <property type="term" value="F:phosphatidylinositol-4,5-bisphosphate binding"/>
    <property type="evidence" value="ECO:0000318"/>
    <property type="project" value="GO_Central"/>
</dbReference>
<dbReference type="Gramene" id="Pp3c1_15530V3.2">
    <property type="protein sequence ID" value="Pp3c1_15530V3.2"/>
    <property type="gene ID" value="Pp3c1_15530"/>
</dbReference>
<evidence type="ECO:0000313" key="7">
    <source>
        <dbReference type="EnsemblPlants" id="Pp3c1_15530V3.1"/>
    </source>
</evidence>
<dbReference type="EnsemblPlants" id="Pp3c1_15530V3.4">
    <property type="protein sequence ID" value="Pp3c1_15530V3.4"/>
    <property type="gene ID" value="Pp3c1_15530"/>
</dbReference>
<dbReference type="PaxDb" id="3218-PP1S63_200V6.1"/>
<dbReference type="InterPro" id="IPR019160">
    <property type="entry name" value="Sec3_CC"/>
</dbReference>
<dbReference type="Gramene" id="Pp3c1_15530V3.4">
    <property type="protein sequence ID" value="Pp3c1_15530V3.4"/>
    <property type="gene ID" value="Pp3c1_15530"/>
</dbReference>
<evidence type="ECO:0000256" key="1">
    <source>
        <dbReference type="ARBA" id="ARBA00006518"/>
    </source>
</evidence>
<dbReference type="Pfam" id="PF15277">
    <property type="entry name" value="Sec3-PIP2_bind"/>
    <property type="match status" value="1"/>
</dbReference>
<dbReference type="InterPro" id="IPR028258">
    <property type="entry name" value="Sec3-PIP2_bind"/>
</dbReference>
<proteinExistence type="inferred from homology"/>
<name>A0A2K1L8G0_PHYPA</name>
<dbReference type="OMA" id="IESANNC"/>
<dbReference type="GO" id="GO:0006887">
    <property type="term" value="P:exocytosis"/>
    <property type="evidence" value="ECO:0000318"/>
    <property type="project" value="GO_Central"/>
</dbReference>
<evidence type="ECO:0000256" key="2">
    <source>
        <dbReference type="ARBA" id="ARBA00022448"/>
    </source>
</evidence>
<dbReference type="RefSeq" id="XP_024359008.1">
    <property type="nucleotide sequence ID" value="XM_024503240.2"/>
</dbReference>
<dbReference type="PANTHER" id="PTHR16092">
    <property type="entry name" value="SEC3/SYNTAXIN-RELATED"/>
    <property type="match status" value="1"/>
</dbReference>
<evidence type="ECO:0000256" key="3">
    <source>
        <dbReference type="ARBA" id="ARBA00022483"/>
    </source>
</evidence>
<dbReference type="Pfam" id="PF20654">
    <property type="entry name" value="Sec3_C-term"/>
    <property type="match status" value="1"/>
</dbReference>
<dbReference type="RefSeq" id="XP_073390011.1">
    <property type="nucleotide sequence ID" value="XM_073533910.1"/>
</dbReference>
<organism evidence="6">
    <name type="scientific">Physcomitrium patens</name>
    <name type="common">Spreading-leaved earth moss</name>
    <name type="synonym">Physcomitrella patens</name>
    <dbReference type="NCBI Taxonomy" id="3218"/>
    <lineage>
        <taxon>Eukaryota</taxon>
        <taxon>Viridiplantae</taxon>
        <taxon>Streptophyta</taxon>
        <taxon>Embryophyta</taxon>
        <taxon>Bryophyta</taxon>
        <taxon>Bryophytina</taxon>
        <taxon>Bryopsida</taxon>
        <taxon>Funariidae</taxon>
        <taxon>Funariales</taxon>
        <taxon>Funariaceae</taxon>
        <taxon>Physcomitrium</taxon>
    </lineage>
</organism>
<dbReference type="Proteomes" id="UP000006727">
    <property type="component" value="Chromosome 1"/>
</dbReference>
<evidence type="ECO:0000256" key="4">
    <source>
        <dbReference type="ARBA" id="ARBA00023054"/>
    </source>
</evidence>
<gene>
    <name evidence="7" type="primary">LOC112274011</name>
    <name evidence="6" type="ORF">PHYPA_000708</name>
</gene>
<dbReference type="RefSeq" id="XP_024359256.1">
    <property type="nucleotide sequence ID" value="XM_024503488.2"/>
</dbReference>
<dbReference type="InterPro" id="IPR048628">
    <property type="entry name" value="Sec3_C"/>
</dbReference>
<sequence>MEEFSADDELRGFVQSLIGSSEHVVMALYVEMSMSSWGTEGRAQSKRRIIAVAVKPSTLTKKMRVRLLVFVGSSSALEIEKVHELRRLSRIEGVLQDKSGRTFILNFDVPQDRPWRSSEWTTQTLEDRNRLLTAISKLCKKCHGRAPKLVGIDVVEMQLWAKKNAKILLAGAPDVMLESFAIHEEEIVNDGGDVEIGEIYSDAYEELVSKDEEEDMDALLGMYVLGIDEADAFSERLTKEVIALDTANVHAILENAPIVDEVTELLDMTLGSVEDLEEWISTINVKIRYMREDIAAIESANNCLETQVRNNSLLLKELHLVSDRFRVPPEYAETLKEGTFEEVKVAQNVEACKWLATALRDLQPPYLEPSYASMRAIREKRDELEKLKRVFLKRATSFLCDYFSSVIESTISDKDTFSTKGKLRKPVRDDLRFKCRTYARMIKHMKALDKNSLQPLRKSFCLSLNVLIRREVREFANELRSSTVAKQTNSVWLDRLESSKTQSSPVGESTVSEAYSRMLRTFIPFLVDESSFFASFMCFEVQLLTPQVDPDDVSDDSETEARVVNVDDTVPNTQNQQALESKTLKEALRELLDGIQEDFYAVIKWAHRQDPWSCISMQGATEKYLSSHKADAAWFVHGLLDDLQVRISNNFNQVVAETSKQFERTERNQAGVLYSIIKFAKLTTLIEFQIVGRNSRGGIDAAYEILAGTIFSTIENIGENDPKNFEIFAIDNYAAFQDRMYELAAVTPVLEKFYIQATDSYAQACQQYVQTMINYQFERFTSFVEKVEVLLLSTEPGKVSSMPGFTKSDLRKKLKSSLSGVEKSLTFTYKRMQKSIQRQDILTTLWNQYFKPMFFEKYKALEEILSKCYKEESLKPSSADMKIILDRMLIA</sequence>
<dbReference type="GeneID" id="112274011"/>
<reference evidence="7" key="3">
    <citation type="submission" date="2020-12" db="UniProtKB">
        <authorList>
            <consortium name="EnsemblPlants"/>
        </authorList>
    </citation>
    <scope>IDENTIFICATION</scope>
</reference>
<reference evidence="6 8" key="1">
    <citation type="journal article" date="2008" name="Science">
        <title>The Physcomitrella genome reveals evolutionary insights into the conquest of land by plants.</title>
        <authorList>
            <person name="Rensing S."/>
            <person name="Lang D."/>
            <person name="Zimmer A."/>
            <person name="Terry A."/>
            <person name="Salamov A."/>
            <person name="Shapiro H."/>
            <person name="Nishiyama T."/>
            <person name="Perroud P.-F."/>
            <person name="Lindquist E."/>
            <person name="Kamisugi Y."/>
            <person name="Tanahashi T."/>
            <person name="Sakakibara K."/>
            <person name="Fujita T."/>
            <person name="Oishi K."/>
            <person name="Shin-I T."/>
            <person name="Kuroki Y."/>
            <person name="Toyoda A."/>
            <person name="Suzuki Y."/>
            <person name="Hashimoto A."/>
            <person name="Yamaguchi K."/>
            <person name="Sugano A."/>
            <person name="Kohara Y."/>
            <person name="Fujiyama A."/>
            <person name="Anterola A."/>
            <person name="Aoki S."/>
            <person name="Ashton N."/>
            <person name="Barbazuk W.B."/>
            <person name="Barker E."/>
            <person name="Bennetzen J."/>
            <person name="Bezanilla M."/>
            <person name="Blankenship R."/>
            <person name="Cho S.H."/>
            <person name="Dutcher S."/>
            <person name="Estelle M."/>
            <person name="Fawcett J.A."/>
            <person name="Gundlach H."/>
            <person name="Hanada K."/>
            <person name="Heyl A."/>
            <person name="Hicks K.A."/>
            <person name="Hugh J."/>
            <person name="Lohr M."/>
            <person name="Mayer K."/>
            <person name="Melkozernov A."/>
            <person name="Murata T."/>
            <person name="Nelson D."/>
            <person name="Pils B."/>
            <person name="Prigge M."/>
            <person name="Reiss B."/>
            <person name="Renner T."/>
            <person name="Rombauts S."/>
            <person name="Rushton P."/>
            <person name="Sanderfoot A."/>
            <person name="Schween G."/>
            <person name="Shiu S.-H."/>
            <person name="Stueber K."/>
            <person name="Theodoulou F.L."/>
            <person name="Tu H."/>
            <person name="Van de Peer Y."/>
            <person name="Verrier P.J."/>
            <person name="Waters E."/>
            <person name="Wood A."/>
            <person name="Yang L."/>
            <person name="Cove D."/>
            <person name="Cuming A."/>
            <person name="Hasebe M."/>
            <person name="Lucas S."/>
            <person name="Mishler D.B."/>
            <person name="Reski R."/>
            <person name="Grigoriev I."/>
            <person name="Quatrano R.S."/>
            <person name="Boore J.L."/>
        </authorList>
    </citation>
    <scope>NUCLEOTIDE SEQUENCE [LARGE SCALE GENOMIC DNA]</scope>
    <source>
        <strain evidence="7 8">cv. Gransden 2004</strain>
    </source>
</reference>
<reference evidence="6 8" key="2">
    <citation type="journal article" date="2018" name="Plant J.">
        <title>The Physcomitrella patens chromosome-scale assembly reveals moss genome structure and evolution.</title>
        <authorList>
            <person name="Lang D."/>
            <person name="Ullrich K.K."/>
            <person name="Murat F."/>
            <person name="Fuchs J."/>
            <person name="Jenkins J."/>
            <person name="Haas F.B."/>
            <person name="Piednoel M."/>
            <person name="Gundlach H."/>
            <person name="Van Bel M."/>
            <person name="Meyberg R."/>
            <person name="Vives C."/>
            <person name="Morata J."/>
            <person name="Symeonidi A."/>
            <person name="Hiss M."/>
            <person name="Muchero W."/>
            <person name="Kamisugi Y."/>
            <person name="Saleh O."/>
            <person name="Blanc G."/>
            <person name="Decker E.L."/>
            <person name="van Gessel N."/>
            <person name="Grimwood J."/>
            <person name="Hayes R.D."/>
            <person name="Graham S.W."/>
            <person name="Gunter L.E."/>
            <person name="McDaniel S.F."/>
            <person name="Hoernstein S.N.W."/>
            <person name="Larsson A."/>
            <person name="Li F.W."/>
            <person name="Perroud P.F."/>
            <person name="Phillips J."/>
            <person name="Ranjan P."/>
            <person name="Rokshar D.S."/>
            <person name="Rothfels C.J."/>
            <person name="Schneider L."/>
            <person name="Shu S."/>
            <person name="Stevenson D.W."/>
            <person name="Thummler F."/>
            <person name="Tillich M."/>
            <person name="Villarreal Aguilar J.C."/>
            <person name="Widiez T."/>
            <person name="Wong G.K."/>
            <person name="Wymore A."/>
            <person name="Zhang Y."/>
            <person name="Zimmer A.D."/>
            <person name="Quatrano R.S."/>
            <person name="Mayer K.F.X."/>
            <person name="Goodstein D."/>
            <person name="Casacuberta J.M."/>
            <person name="Vandepoele K."/>
            <person name="Reski R."/>
            <person name="Cuming A.C."/>
            <person name="Tuskan G.A."/>
            <person name="Maumus F."/>
            <person name="Salse J."/>
            <person name="Schmutz J."/>
            <person name="Rensing S.A."/>
        </authorList>
    </citation>
    <scope>NUCLEOTIDE SEQUENCE [LARGE SCALE GENOMIC DNA]</scope>
    <source>
        <strain evidence="7 8">cv. Gransden 2004</strain>
    </source>
</reference>
<dbReference type="PANTHER" id="PTHR16092:SF14">
    <property type="entry name" value="EXOCYST COMPLEX COMPONENT 1 ISOFORM X1"/>
    <property type="match status" value="1"/>
</dbReference>
<dbReference type="SMR" id="A0A2K1L8G0"/>
<dbReference type="KEGG" id="ppp:112274011"/>
<evidence type="ECO:0000313" key="8">
    <source>
        <dbReference type="Proteomes" id="UP000006727"/>
    </source>
</evidence>
<dbReference type="Gramene" id="Pp3c1_15530V3.8">
    <property type="protein sequence ID" value="Pp3c1_15530V3.8"/>
    <property type="gene ID" value="Pp3c1_15530"/>
</dbReference>
<dbReference type="RefSeq" id="XP_073390019.1">
    <property type="nucleotide sequence ID" value="XM_073533918.1"/>
</dbReference>
<dbReference type="OrthoDB" id="27109at2759"/>
<dbReference type="STRING" id="3218.A0A2K1L8G0"/>
<keyword evidence="8" id="KW-1185">Reference proteome</keyword>
<dbReference type="GO" id="GO:0005886">
    <property type="term" value="C:plasma membrane"/>
    <property type="evidence" value="ECO:0000318"/>
    <property type="project" value="GO_Central"/>
</dbReference>
<dbReference type="RefSeq" id="XP_024359089.1">
    <property type="nucleotide sequence ID" value="XM_024503321.2"/>
</dbReference>
<dbReference type="SMART" id="SM01313">
    <property type="entry name" value="Sec3-PIP2_bind"/>
    <property type="match status" value="1"/>
</dbReference>
<dbReference type="EMBL" id="ABEU02000001">
    <property type="protein sequence ID" value="PNR62284.1"/>
    <property type="molecule type" value="Genomic_DNA"/>
</dbReference>